<proteinExistence type="predicted"/>
<keyword evidence="2" id="KW-1185">Reference proteome</keyword>
<protein>
    <submittedName>
        <fullName evidence="1">Uncharacterized protein</fullName>
    </submittedName>
</protein>
<reference evidence="1" key="1">
    <citation type="submission" date="2021-06" db="EMBL/GenBank/DDBJ databases">
        <title>Updating the genus Pseudomonas: Description of 43 new species and partition of the Pseudomonas putida group.</title>
        <authorList>
            <person name="Girard L."/>
            <person name="Lood C."/>
            <person name="Vandamme P."/>
            <person name="Rokni-Zadeh H."/>
            <person name="van Noort V."/>
            <person name="Hofte M."/>
            <person name="Lavigne R."/>
            <person name="De Mot R."/>
        </authorList>
    </citation>
    <scope>NUCLEOTIDE SEQUENCE</scope>
    <source>
        <strain evidence="1">CMR12a</strain>
    </source>
</reference>
<dbReference type="RefSeq" id="WP_124348009.1">
    <property type="nucleotide sequence ID" value="NZ_CP027706.1"/>
</dbReference>
<sequence>MSLEKSPFERHECGTFRDKSFDSIGEKMAEQMGSSFKTFVGEGVSVVFTPAQNINGAVVRTATMHIGPSYGALTTGPTPPKDYWNITTPSILMVRGAAPSGGGGFPGAASTLPFQVTIPAGQGLWVIMGAGGNGGACVTYDLLP</sequence>
<evidence type="ECO:0000313" key="2">
    <source>
        <dbReference type="Proteomes" id="UP000693952"/>
    </source>
</evidence>
<evidence type="ECO:0000313" key="1">
    <source>
        <dbReference type="EMBL" id="QXH38744.1"/>
    </source>
</evidence>
<accession>A0ABX8MHJ5</accession>
<gene>
    <name evidence="1" type="ORF">KSS89_21070</name>
</gene>
<dbReference type="Proteomes" id="UP000693952">
    <property type="component" value="Chromosome"/>
</dbReference>
<organism evidence="1 2">
    <name type="scientific">Pseudomonas sessilinigenes</name>
    <dbReference type="NCBI Taxonomy" id="658629"/>
    <lineage>
        <taxon>Bacteria</taxon>
        <taxon>Pseudomonadati</taxon>
        <taxon>Pseudomonadota</taxon>
        <taxon>Gammaproteobacteria</taxon>
        <taxon>Pseudomonadales</taxon>
        <taxon>Pseudomonadaceae</taxon>
        <taxon>Pseudomonas</taxon>
    </lineage>
</organism>
<dbReference type="EMBL" id="CP077074">
    <property type="protein sequence ID" value="QXH38744.1"/>
    <property type="molecule type" value="Genomic_DNA"/>
</dbReference>
<name>A0ABX8MHJ5_9PSED</name>